<protein>
    <submittedName>
        <fullName evidence="2">Uncharacterized protein</fullName>
    </submittedName>
</protein>
<proteinExistence type="predicted"/>
<dbReference type="EMBL" id="JAKKPZ010000947">
    <property type="protein sequence ID" value="KAI1691376.1"/>
    <property type="molecule type" value="Genomic_DNA"/>
</dbReference>
<evidence type="ECO:0000313" key="3">
    <source>
        <dbReference type="Proteomes" id="UP001201812"/>
    </source>
</evidence>
<keyword evidence="3" id="KW-1185">Reference proteome</keyword>
<feature type="region of interest" description="Disordered" evidence="1">
    <location>
        <begin position="106"/>
        <end position="138"/>
    </location>
</feature>
<dbReference type="AlphaFoldDB" id="A0AAD4QV88"/>
<name>A0AAD4QV88_9BILA</name>
<evidence type="ECO:0000256" key="1">
    <source>
        <dbReference type="SAM" id="MobiDB-lite"/>
    </source>
</evidence>
<reference evidence="2" key="1">
    <citation type="submission" date="2022-01" db="EMBL/GenBank/DDBJ databases">
        <title>Genome Sequence Resource for Two Populations of Ditylenchus destructor, the Migratory Endoparasitic Phytonematode.</title>
        <authorList>
            <person name="Zhang H."/>
            <person name="Lin R."/>
            <person name="Xie B."/>
        </authorList>
    </citation>
    <scope>NUCLEOTIDE SEQUENCE</scope>
    <source>
        <strain evidence="2">BazhouSP</strain>
    </source>
</reference>
<organism evidence="2 3">
    <name type="scientific">Ditylenchus destructor</name>
    <dbReference type="NCBI Taxonomy" id="166010"/>
    <lineage>
        <taxon>Eukaryota</taxon>
        <taxon>Metazoa</taxon>
        <taxon>Ecdysozoa</taxon>
        <taxon>Nematoda</taxon>
        <taxon>Chromadorea</taxon>
        <taxon>Rhabditida</taxon>
        <taxon>Tylenchina</taxon>
        <taxon>Tylenchomorpha</taxon>
        <taxon>Sphaerularioidea</taxon>
        <taxon>Anguinidae</taxon>
        <taxon>Anguininae</taxon>
        <taxon>Ditylenchus</taxon>
    </lineage>
</organism>
<sequence>MEKGSEDGAELAFNQIDEHRRTSSKKTGGYHWRLKYRRLIHKDNSVQGTYSNCVPKVSIPETNLSVQMNPAGDTKKNVQRLSGCFGSLFSSKPGAVTHFADIISETPDGNVPGTHGNTASKSETSKMETNHNAPGIISDSCRNETMNSENTSVKALRKKNQIDENAEANTLKRDRPKASKLRQSPYSTANSYEVPSTPDKKTENVEMSTLPMANDKQSILRKRTKVSKKPNLEVNAQPIANACKEEEGTNKKKAFQVISRQYNGTRTE</sequence>
<dbReference type="Proteomes" id="UP001201812">
    <property type="component" value="Unassembled WGS sequence"/>
</dbReference>
<feature type="region of interest" description="Disordered" evidence="1">
    <location>
        <begin position="152"/>
        <end position="233"/>
    </location>
</feature>
<evidence type="ECO:0000313" key="2">
    <source>
        <dbReference type="EMBL" id="KAI1691376.1"/>
    </source>
</evidence>
<feature type="compositionally biased region" description="Polar residues" evidence="1">
    <location>
        <begin position="181"/>
        <end position="194"/>
    </location>
</feature>
<gene>
    <name evidence="2" type="ORF">DdX_21928</name>
</gene>
<comment type="caution">
    <text evidence="2">The sequence shown here is derived from an EMBL/GenBank/DDBJ whole genome shotgun (WGS) entry which is preliminary data.</text>
</comment>
<feature type="compositionally biased region" description="Basic residues" evidence="1">
    <location>
        <begin position="219"/>
        <end position="228"/>
    </location>
</feature>
<feature type="region of interest" description="Disordered" evidence="1">
    <location>
        <begin position="1"/>
        <end position="26"/>
    </location>
</feature>
<accession>A0AAD4QV88</accession>